<comment type="caution">
    <text evidence="1">The sequence shown here is derived from an EMBL/GenBank/DDBJ whole genome shotgun (WGS) entry which is preliminary data.</text>
</comment>
<reference evidence="1" key="1">
    <citation type="journal article" date="2015" name="Nature">
        <title>Complex archaea that bridge the gap between prokaryotes and eukaryotes.</title>
        <authorList>
            <person name="Spang A."/>
            <person name="Saw J.H."/>
            <person name="Jorgensen S.L."/>
            <person name="Zaremba-Niedzwiedzka K."/>
            <person name="Martijn J."/>
            <person name="Lind A.E."/>
            <person name="van Eijk R."/>
            <person name="Schleper C."/>
            <person name="Guy L."/>
            <person name="Ettema T.J."/>
        </authorList>
    </citation>
    <scope>NUCLEOTIDE SEQUENCE</scope>
</reference>
<name>A0A0F9IGL3_9ZZZZ</name>
<proteinExistence type="predicted"/>
<dbReference type="EMBL" id="LAZR01021092">
    <property type="protein sequence ID" value="KKL86517.1"/>
    <property type="molecule type" value="Genomic_DNA"/>
</dbReference>
<organism evidence="1">
    <name type="scientific">marine sediment metagenome</name>
    <dbReference type="NCBI Taxonomy" id="412755"/>
    <lineage>
        <taxon>unclassified sequences</taxon>
        <taxon>metagenomes</taxon>
        <taxon>ecological metagenomes</taxon>
    </lineage>
</organism>
<gene>
    <name evidence="1" type="ORF">LCGC14_1943930</name>
</gene>
<sequence>MSKEIIYAIRAMTWKDGKTPRKKKVWVSWNIHLGKWWINDGSPLAYHIAWQRPTEAIRAMSNGGDDLEKEMIKYHTRMCEEAEAALGCKCAVVAIELKEVECE</sequence>
<evidence type="ECO:0000313" key="1">
    <source>
        <dbReference type="EMBL" id="KKL86517.1"/>
    </source>
</evidence>
<protein>
    <submittedName>
        <fullName evidence="1">Uncharacterized protein</fullName>
    </submittedName>
</protein>
<accession>A0A0F9IGL3</accession>
<dbReference type="AlphaFoldDB" id="A0A0F9IGL3"/>